<dbReference type="GO" id="GO:0043190">
    <property type="term" value="C:ATP-binding cassette (ABC) transporter complex"/>
    <property type="evidence" value="ECO:0007669"/>
    <property type="project" value="InterPro"/>
</dbReference>
<dbReference type="EMBL" id="JSUM01000007">
    <property type="protein sequence ID" value="KGQ70591.1"/>
    <property type="molecule type" value="Genomic_DNA"/>
</dbReference>
<dbReference type="InterPro" id="IPR030678">
    <property type="entry name" value="Peptide/Ni-bd"/>
</dbReference>
<evidence type="ECO:0000256" key="3">
    <source>
        <dbReference type="ARBA" id="ARBA00022729"/>
    </source>
</evidence>
<dbReference type="Gene3D" id="3.40.190.10">
    <property type="entry name" value="Periplasmic binding protein-like II"/>
    <property type="match status" value="1"/>
</dbReference>
<gene>
    <name evidence="5" type="ORF">OA57_05480</name>
</gene>
<keyword evidence="2" id="KW-0813">Transport</keyword>
<proteinExistence type="inferred from homology"/>
<dbReference type="Gene3D" id="3.90.76.10">
    <property type="entry name" value="Dipeptide-binding Protein, Domain 1"/>
    <property type="match status" value="1"/>
</dbReference>
<organism evidence="5 6">
    <name type="scientific">Chelonobacter oris</name>
    <dbReference type="NCBI Taxonomy" id="505317"/>
    <lineage>
        <taxon>Bacteria</taxon>
        <taxon>Pseudomonadati</taxon>
        <taxon>Pseudomonadota</taxon>
        <taxon>Gammaproteobacteria</taxon>
        <taxon>Pasteurellales</taxon>
        <taxon>Pasteurellaceae</taxon>
        <taxon>Chelonobacter</taxon>
    </lineage>
</organism>
<evidence type="ECO:0000259" key="4">
    <source>
        <dbReference type="Pfam" id="PF00496"/>
    </source>
</evidence>
<keyword evidence="3" id="KW-0732">Signal</keyword>
<evidence type="ECO:0000313" key="6">
    <source>
        <dbReference type="Proteomes" id="UP000030380"/>
    </source>
</evidence>
<dbReference type="GO" id="GO:0030288">
    <property type="term" value="C:outer membrane-bounded periplasmic space"/>
    <property type="evidence" value="ECO:0007669"/>
    <property type="project" value="UniProtKB-ARBA"/>
</dbReference>
<evidence type="ECO:0000313" key="5">
    <source>
        <dbReference type="EMBL" id="KGQ70591.1"/>
    </source>
</evidence>
<dbReference type="OrthoDB" id="9801912at2"/>
<dbReference type="PANTHER" id="PTHR30290">
    <property type="entry name" value="PERIPLASMIC BINDING COMPONENT OF ABC TRANSPORTER"/>
    <property type="match status" value="1"/>
</dbReference>
<dbReference type="InterPro" id="IPR000914">
    <property type="entry name" value="SBP_5_dom"/>
</dbReference>
<dbReference type="STRING" id="505317.OA57_05480"/>
<dbReference type="GO" id="GO:0015833">
    <property type="term" value="P:peptide transport"/>
    <property type="evidence" value="ECO:0007669"/>
    <property type="project" value="TreeGrafter"/>
</dbReference>
<dbReference type="CDD" id="cd00995">
    <property type="entry name" value="PBP2_NikA_DppA_OppA_like"/>
    <property type="match status" value="1"/>
</dbReference>
<feature type="domain" description="Solute-binding protein family 5" evidence="4">
    <location>
        <begin position="62"/>
        <end position="419"/>
    </location>
</feature>
<evidence type="ECO:0000256" key="2">
    <source>
        <dbReference type="ARBA" id="ARBA00022448"/>
    </source>
</evidence>
<dbReference type="Proteomes" id="UP000030380">
    <property type="component" value="Unassembled WGS sequence"/>
</dbReference>
<dbReference type="GO" id="GO:1904680">
    <property type="term" value="F:peptide transmembrane transporter activity"/>
    <property type="evidence" value="ECO:0007669"/>
    <property type="project" value="TreeGrafter"/>
</dbReference>
<dbReference type="PIRSF" id="PIRSF002741">
    <property type="entry name" value="MppA"/>
    <property type="match status" value="1"/>
</dbReference>
<name>A0A0A3AMM9_9PAST</name>
<dbReference type="Gene3D" id="3.10.105.10">
    <property type="entry name" value="Dipeptide-binding Protein, Domain 3"/>
    <property type="match status" value="1"/>
</dbReference>
<comment type="caution">
    <text evidence="5">The sequence shown here is derived from an EMBL/GenBank/DDBJ whole genome shotgun (WGS) entry which is preliminary data.</text>
</comment>
<dbReference type="Pfam" id="PF00496">
    <property type="entry name" value="SBP_bac_5"/>
    <property type="match status" value="1"/>
</dbReference>
<keyword evidence="6" id="KW-1185">Reference proteome</keyword>
<dbReference type="RefSeq" id="WP_034614612.1">
    <property type="nucleotide sequence ID" value="NZ_JSUM01000007.1"/>
</dbReference>
<dbReference type="PANTHER" id="PTHR30290:SF9">
    <property type="entry name" value="OLIGOPEPTIDE-BINDING PROTEIN APPA"/>
    <property type="match status" value="1"/>
</dbReference>
<dbReference type="AlphaFoldDB" id="A0A0A3AMM9"/>
<sequence>MKRFLILLLWVVGVGTAQAETLVIGKRHAPLSWDPIDSYNLFWGAIASNMFDGLVLRTETFELVPGLAEKWQMSDDGLHFRFELRRNVLFHNGERFDAEAVKFTFDRLLAEDNGLQRALYDSIKQIKIIDDYTVDFVLKRYDPSFLTKLSGYGGMIVPPDYIKKYGERHFDIYPVGTGPFKFVESKEDDFLLLKANPDYFAGVAKTDSLLFRFIADEEQRVQAFLAGELDILHDVPFAAILRIQNANGMDIVAVPGFNVQTLQFNLDKKIMQDIRVRQALNMAIDKQALINILLKGHGRTVAGLQTEIMFGYAPTLAVYPYDVAQAKKLLQQAGVKAGETININYRVSNHNIYEMARAVGVFLKALDLNVKLVPVIEQLHLRNGFVPTEQSDEIFQFGWNGWTMDYGDSAYLLYHSSQSWNPQIHSAKLDTLLDRQRNLKDKTERERLLQEIAAFLHQQAYYIPLFNEDSIYAVSDNVKNFIPAPDRRMRYFETEIRR</sequence>
<reference evidence="5 6" key="1">
    <citation type="submission" date="2014-11" db="EMBL/GenBank/DDBJ databases">
        <title>Draft genome sequence of Chelonobacter oris 1662T, associated with respiratory disease in Hermann's Tortoises.</title>
        <authorList>
            <person name="Kudirkiene E."/>
            <person name="Hansen M.J."/>
            <person name="Bojesen A.M."/>
        </authorList>
    </citation>
    <scope>NUCLEOTIDE SEQUENCE [LARGE SCALE GENOMIC DNA]</scope>
    <source>
        <strain evidence="5 6">1662</strain>
    </source>
</reference>
<protein>
    <recommendedName>
        <fullName evidence="4">Solute-binding protein family 5 domain-containing protein</fullName>
    </recommendedName>
</protein>
<comment type="similarity">
    <text evidence="1">Belongs to the bacterial solute-binding protein 5 family.</text>
</comment>
<dbReference type="SUPFAM" id="SSF53850">
    <property type="entry name" value="Periplasmic binding protein-like II"/>
    <property type="match status" value="1"/>
</dbReference>
<accession>A0A0A3AMM9</accession>
<evidence type="ECO:0000256" key="1">
    <source>
        <dbReference type="ARBA" id="ARBA00005695"/>
    </source>
</evidence>
<dbReference type="InterPro" id="IPR039424">
    <property type="entry name" value="SBP_5"/>
</dbReference>